<dbReference type="Proteomes" id="UP000063965">
    <property type="component" value="Chromosome"/>
</dbReference>
<dbReference type="PROSITE" id="PS51352">
    <property type="entry name" value="THIOREDOXIN_2"/>
    <property type="match status" value="1"/>
</dbReference>
<dbReference type="NCBIfam" id="NF006960">
    <property type="entry name" value="PRK09437.1"/>
    <property type="match status" value="1"/>
</dbReference>
<evidence type="ECO:0000256" key="12">
    <source>
        <dbReference type="ARBA" id="ARBA00049091"/>
    </source>
</evidence>
<evidence type="ECO:0000256" key="3">
    <source>
        <dbReference type="ARBA" id="ARBA00013017"/>
    </source>
</evidence>
<evidence type="ECO:0000256" key="6">
    <source>
        <dbReference type="ARBA" id="ARBA00023002"/>
    </source>
</evidence>
<dbReference type="SUPFAM" id="SSF52833">
    <property type="entry name" value="Thioredoxin-like"/>
    <property type="match status" value="1"/>
</dbReference>
<gene>
    <name evidence="14" type="ORF">CleRT_12050</name>
</gene>
<evidence type="ECO:0000256" key="5">
    <source>
        <dbReference type="ARBA" id="ARBA00022862"/>
    </source>
</evidence>
<accession>A0ABM5UV38</accession>
<dbReference type="PANTHER" id="PTHR42801">
    <property type="entry name" value="THIOREDOXIN-DEPENDENT PEROXIDE REDUCTASE"/>
    <property type="match status" value="1"/>
</dbReference>
<organism evidence="14 15">
    <name type="scientific">Candidatus Coxiella mudrowiae</name>
    <dbReference type="NCBI Taxonomy" id="2054173"/>
    <lineage>
        <taxon>Bacteria</taxon>
        <taxon>Pseudomonadati</taxon>
        <taxon>Pseudomonadota</taxon>
        <taxon>Gammaproteobacteria</taxon>
        <taxon>Legionellales</taxon>
        <taxon>Coxiellaceae</taxon>
        <taxon>Coxiella</taxon>
    </lineage>
</organism>
<evidence type="ECO:0000256" key="7">
    <source>
        <dbReference type="ARBA" id="ARBA00023157"/>
    </source>
</evidence>
<evidence type="ECO:0000256" key="2">
    <source>
        <dbReference type="ARBA" id="ARBA00011245"/>
    </source>
</evidence>
<reference evidence="14 15" key="1">
    <citation type="journal article" date="2015" name="Genome Biol. Evol.">
        <title>Distinctive Genome Reduction Rates Revealed by Genomic Analyses of Two Coxiella-Like Endosymbionts in Ticks.</title>
        <authorList>
            <person name="Gottlieb Y."/>
            <person name="Lalzar I."/>
            <person name="Klasson L."/>
        </authorList>
    </citation>
    <scope>NUCLEOTIDE SEQUENCE [LARGE SCALE GENOMIC DNA]</scope>
    <source>
        <strain evidence="14 15">CRt</strain>
    </source>
</reference>
<dbReference type="PANTHER" id="PTHR42801:SF4">
    <property type="entry name" value="AHPC_TSA FAMILY PROTEIN"/>
    <property type="match status" value="1"/>
</dbReference>
<dbReference type="PIRSF" id="PIRSF000239">
    <property type="entry name" value="AHPC"/>
    <property type="match status" value="1"/>
</dbReference>
<dbReference type="InterPro" id="IPR050924">
    <property type="entry name" value="Peroxiredoxin_BCP/PrxQ"/>
</dbReference>
<evidence type="ECO:0000259" key="13">
    <source>
        <dbReference type="PROSITE" id="PS51352"/>
    </source>
</evidence>
<keyword evidence="15" id="KW-1185">Reference proteome</keyword>
<protein>
    <recommendedName>
        <fullName evidence="3">thioredoxin-dependent peroxiredoxin</fullName>
        <ecNumber evidence="3">1.11.1.24</ecNumber>
    </recommendedName>
    <alternativeName>
        <fullName evidence="9">Thioredoxin peroxidase</fullName>
    </alternativeName>
    <alternativeName>
        <fullName evidence="11">Thioredoxin-dependent peroxiredoxin Bcp</fullName>
    </alternativeName>
</protein>
<evidence type="ECO:0000256" key="1">
    <source>
        <dbReference type="ARBA" id="ARBA00003330"/>
    </source>
</evidence>
<keyword evidence="7" id="KW-1015">Disulfide bond</keyword>
<dbReference type="EMBL" id="CP011126">
    <property type="protein sequence ID" value="AKQ33818.1"/>
    <property type="molecule type" value="Genomic_DNA"/>
</dbReference>
<evidence type="ECO:0000313" key="15">
    <source>
        <dbReference type="Proteomes" id="UP000063965"/>
    </source>
</evidence>
<name>A0ABM5UV38_9COXI</name>
<keyword evidence="5" id="KW-0049">Antioxidant</keyword>
<evidence type="ECO:0000256" key="9">
    <source>
        <dbReference type="ARBA" id="ARBA00032824"/>
    </source>
</evidence>
<dbReference type="EC" id="1.11.1.24" evidence="3"/>
<evidence type="ECO:0000256" key="4">
    <source>
        <dbReference type="ARBA" id="ARBA00022559"/>
    </source>
</evidence>
<evidence type="ECO:0000256" key="8">
    <source>
        <dbReference type="ARBA" id="ARBA00023284"/>
    </source>
</evidence>
<keyword evidence="8" id="KW-0676">Redox-active center</keyword>
<keyword evidence="6" id="KW-0560">Oxidoreductase</keyword>
<dbReference type="InterPro" id="IPR013766">
    <property type="entry name" value="Thioredoxin_domain"/>
</dbReference>
<comment type="similarity">
    <text evidence="10">Belongs to the peroxiredoxin family. BCP/PrxQ subfamily.</text>
</comment>
<dbReference type="InterPro" id="IPR024706">
    <property type="entry name" value="Peroxiredoxin_AhpC-typ"/>
</dbReference>
<dbReference type="InterPro" id="IPR036249">
    <property type="entry name" value="Thioredoxin-like_sf"/>
</dbReference>
<evidence type="ECO:0000256" key="11">
    <source>
        <dbReference type="ARBA" id="ARBA00042639"/>
    </source>
</evidence>
<feature type="domain" description="Thioredoxin" evidence="13">
    <location>
        <begin position="3"/>
        <end position="153"/>
    </location>
</feature>
<proteinExistence type="inferred from homology"/>
<dbReference type="RefSeq" id="WP_048875474.1">
    <property type="nucleotide sequence ID" value="NZ_CP011126.1"/>
</dbReference>
<evidence type="ECO:0000313" key="14">
    <source>
        <dbReference type="EMBL" id="AKQ33818.1"/>
    </source>
</evidence>
<comment type="subunit">
    <text evidence="2">Monomer.</text>
</comment>
<dbReference type="Pfam" id="PF00578">
    <property type="entry name" value="AhpC-TSA"/>
    <property type="match status" value="1"/>
</dbReference>
<evidence type="ECO:0000256" key="10">
    <source>
        <dbReference type="ARBA" id="ARBA00038489"/>
    </source>
</evidence>
<sequence length="153" mass="17313">MPIEIGQPPPNFTLQTDEGELLSLKKLKGKKIILYFYPKDDTPGCTKEACGFRDVWFDLIKAGATVLGISKDSVKTHQSFKKKYNLPFPLLSDKEGAICERYGVMVDKNRFGKKYRGIERTTFLIDEKGNVSAIWSKVKVEGHVSEVLNEILK</sequence>
<dbReference type="Gene3D" id="3.40.30.10">
    <property type="entry name" value="Glutaredoxin"/>
    <property type="match status" value="1"/>
</dbReference>
<dbReference type="InterPro" id="IPR000866">
    <property type="entry name" value="AhpC/TSA"/>
</dbReference>
<comment type="catalytic activity">
    <reaction evidence="12">
        <text>a hydroperoxide + [thioredoxin]-dithiol = an alcohol + [thioredoxin]-disulfide + H2O</text>
        <dbReference type="Rhea" id="RHEA:62620"/>
        <dbReference type="Rhea" id="RHEA-COMP:10698"/>
        <dbReference type="Rhea" id="RHEA-COMP:10700"/>
        <dbReference type="ChEBI" id="CHEBI:15377"/>
        <dbReference type="ChEBI" id="CHEBI:29950"/>
        <dbReference type="ChEBI" id="CHEBI:30879"/>
        <dbReference type="ChEBI" id="CHEBI:35924"/>
        <dbReference type="ChEBI" id="CHEBI:50058"/>
        <dbReference type="EC" id="1.11.1.24"/>
    </reaction>
</comment>
<keyword evidence="4" id="KW-0575">Peroxidase</keyword>
<dbReference type="CDD" id="cd03017">
    <property type="entry name" value="PRX_BCP"/>
    <property type="match status" value="1"/>
</dbReference>
<comment type="function">
    <text evidence="1">Thiol-specific peroxidase that catalyzes the reduction of hydrogen peroxide and organic hydroperoxides to water and alcohols, respectively. Plays a role in cell protection against oxidative stress by detoxifying peroxides and as sensor of hydrogen peroxide-mediated signaling events.</text>
</comment>